<dbReference type="Proteomes" id="UP000070373">
    <property type="component" value="Unassembled WGS sequence"/>
</dbReference>
<gene>
    <name evidence="1" type="ORF">AKJ64_03855</name>
</gene>
<dbReference type="EMBL" id="LHXN01000073">
    <property type="protein sequence ID" value="KXA92165.1"/>
    <property type="molecule type" value="Genomic_DNA"/>
</dbReference>
<evidence type="ECO:0000313" key="1">
    <source>
        <dbReference type="EMBL" id="KXA92165.1"/>
    </source>
</evidence>
<keyword evidence="2" id="KW-1185">Reference proteome</keyword>
<protein>
    <recommendedName>
        <fullName evidence="3">HhH-GPD domain-containing protein</fullName>
    </recommendedName>
</protein>
<organism evidence="1 2">
    <name type="scientific">candidate division MSBL1 archaeon SCGC-AAA259E17</name>
    <dbReference type="NCBI Taxonomy" id="1698263"/>
    <lineage>
        <taxon>Archaea</taxon>
        <taxon>Methanobacteriati</taxon>
        <taxon>Methanobacteriota</taxon>
        <taxon>candidate division MSBL1</taxon>
    </lineage>
</organism>
<name>A0A133UDB3_9EURY</name>
<dbReference type="AlphaFoldDB" id="A0A133UDB3"/>
<dbReference type="PATRIC" id="fig|1698263.3.peg.1172"/>
<proteinExistence type="predicted"/>
<evidence type="ECO:0000313" key="2">
    <source>
        <dbReference type="Proteomes" id="UP000070373"/>
    </source>
</evidence>
<evidence type="ECO:0008006" key="3">
    <source>
        <dbReference type="Google" id="ProtNLM"/>
    </source>
</evidence>
<sequence>MAELSDIVDEYMTKTTGLKKFCDRCLRTQRWNGNIVLMVVDAAFDSIGLNYFNSIVPKVVEFEEAFVEGVMVKNLKDLSELPHERVKNIWANERSWNVANSVASHLHELGQERGLSDRGALREWARDASPKDWKQDPIGRIRGVGLTTYQYLRMMGGVDTAMPDKIVKRVVEEILDKAEVEMPTSGDFEFIKTVDRIAEISGFRPIDICWMTWLVQSEGDKIRMKKYRDVLDRI</sequence>
<comment type="caution">
    <text evidence="1">The sequence shown here is derived from an EMBL/GenBank/DDBJ whole genome shotgun (WGS) entry which is preliminary data.</text>
</comment>
<reference evidence="1 2" key="1">
    <citation type="journal article" date="2016" name="Sci. Rep.">
        <title>Metabolic traits of an uncultured archaeal lineage -MSBL1- from brine pools of the Red Sea.</title>
        <authorList>
            <person name="Mwirichia R."/>
            <person name="Alam I."/>
            <person name="Rashid M."/>
            <person name="Vinu M."/>
            <person name="Ba-Alawi W."/>
            <person name="Anthony Kamau A."/>
            <person name="Kamanda Ngugi D."/>
            <person name="Goker M."/>
            <person name="Klenk H.P."/>
            <person name="Bajic V."/>
            <person name="Stingl U."/>
        </authorList>
    </citation>
    <scope>NUCLEOTIDE SEQUENCE [LARGE SCALE GENOMIC DNA]</scope>
    <source>
        <strain evidence="1">SCGC-AAA259E17</strain>
    </source>
</reference>
<accession>A0A133UDB3</accession>